<evidence type="ECO:0000256" key="6">
    <source>
        <dbReference type="SAM" id="MobiDB-lite"/>
    </source>
</evidence>
<feature type="compositionally biased region" description="Basic residues" evidence="6">
    <location>
        <begin position="1"/>
        <end position="17"/>
    </location>
</feature>
<evidence type="ECO:0000256" key="1">
    <source>
        <dbReference type="ARBA" id="ARBA00008560"/>
    </source>
</evidence>
<feature type="region of interest" description="Disordered" evidence="6">
    <location>
        <begin position="1"/>
        <end position="39"/>
    </location>
</feature>
<gene>
    <name evidence="5" type="primary">rpmF</name>
    <name evidence="7" type="ORF">SAMN02745165_00647</name>
</gene>
<evidence type="ECO:0000256" key="4">
    <source>
        <dbReference type="ARBA" id="ARBA00035178"/>
    </source>
</evidence>
<dbReference type="AlphaFoldDB" id="A0A1M6DEB7"/>
<proteinExistence type="inferred from homology"/>
<dbReference type="Pfam" id="PF01783">
    <property type="entry name" value="Ribosomal_L32p"/>
    <property type="match status" value="1"/>
</dbReference>
<comment type="similarity">
    <text evidence="1 5">Belongs to the bacterial ribosomal protein bL32 family.</text>
</comment>
<dbReference type="EMBL" id="FQZT01000002">
    <property type="protein sequence ID" value="SHI71552.1"/>
    <property type="molecule type" value="Genomic_DNA"/>
</dbReference>
<dbReference type="GO" id="GO:0003735">
    <property type="term" value="F:structural constituent of ribosome"/>
    <property type="evidence" value="ECO:0007669"/>
    <property type="project" value="InterPro"/>
</dbReference>
<dbReference type="Proteomes" id="UP000184171">
    <property type="component" value="Unassembled WGS sequence"/>
</dbReference>
<keyword evidence="3 5" id="KW-0687">Ribonucleoprotein</keyword>
<dbReference type="RefSeq" id="WP_072905525.1">
    <property type="nucleotide sequence ID" value="NZ_FQZT01000002.1"/>
</dbReference>
<evidence type="ECO:0000256" key="2">
    <source>
        <dbReference type="ARBA" id="ARBA00022980"/>
    </source>
</evidence>
<dbReference type="PANTHER" id="PTHR35534:SF1">
    <property type="entry name" value="LARGE RIBOSOMAL SUBUNIT PROTEIN BL32"/>
    <property type="match status" value="1"/>
</dbReference>
<dbReference type="InterPro" id="IPR002677">
    <property type="entry name" value="Ribosomal_bL32"/>
</dbReference>
<accession>A0A1M6DEB7</accession>
<protein>
    <recommendedName>
        <fullName evidence="4 5">Large ribosomal subunit protein bL32</fullName>
    </recommendedName>
</protein>
<evidence type="ECO:0000313" key="8">
    <source>
        <dbReference type="Proteomes" id="UP000184171"/>
    </source>
</evidence>
<dbReference type="InterPro" id="IPR044957">
    <property type="entry name" value="Ribosomal_bL32_bact"/>
</dbReference>
<dbReference type="PANTHER" id="PTHR35534">
    <property type="entry name" value="50S RIBOSOMAL PROTEIN L32"/>
    <property type="match status" value="1"/>
</dbReference>
<reference evidence="7 8" key="1">
    <citation type="submission" date="2016-11" db="EMBL/GenBank/DDBJ databases">
        <authorList>
            <person name="Jaros S."/>
            <person name="Januszkiewicz K."/>
            <person name="Wedrychowicz H."/>
        </authorList>
    </citation>
    <scope>NUCLEOTIDE SEQUENCE [LARGE SCALE GENOMIC DNA]</scope>
    <source>
        <strain evidence="7 8">DSM 5091</strain>
    </source>
</reference>
<evidence type="ECO:0000313" key="7">
    <source>
        <dbReference type="EMBL" id="SHI71552.1"/>
    </source>
</evidence>
<dbReference type="NCBIfam" id="TIGR01031">
    <property type="entry name" value="rpmF_bact"/>
    <property type="match status" value="1"/>
</dbReference>
<sequence>MAVPKSKKSKAKKHTRRAHDAISAPGISTCPQCQEPKQPHRVCASCGTYKGKEILDSDEI</sequence>
<name>A0A1M6DEB7_MALRU</name>
<organism evidence="7 8">
    <name type="scientific">Malonomonas rubra DSM 5091</name>
    <dbReference type="NCBI Taxonomy" id="1122189"/>
    <lineage>
        <taxon>Bacteria</taxon>
        <taxon>Pseudomonadati</taxon>
        <taxon>Thermodesulfobacteriota</taxon>
        <taxon>Desulfuromonadia</taxon>
        <taxon>Desulfuromonadales</taxon>
        <taxon>Geopsychrobacteraceae</taxon>
        <taxon>Malonomonas</taxon>
    </lineage>
</organism>
<dbReference type="SUPFAM" id="SSF57829">
    <property type="entry name" value="Zn-binding ribosomal proteins"/>
    <property type="match status" value="1"/>
</dbReference>
<dbReference type="GO" id="GO:0015934">
    <property type="term" value="C:large ribosomal subunit"/>
    <property type="evidence" value="ECO:0007669"/>
    <property type="project" value="InterPro"/>
</dbReference>
<dbReference type="STRING" id="1122189.SAMN02745165_00647"/>
<evidence type="ECO:0000256" key="5">
    <source>
        <dbReference type="HAMAP-Rule" id="MF_00340"/>
    </source>
</evidence>
<evidence type="ECO:0000256" key="3">
    <source>
        <dbReference type="ARBA" id="ARBA00023274"/>
    </source>
</evidence>
<keyword evidence="8" id="KW-1185">Reference proteome</keyword>
<dbReference type="GO" id="GO:0006412">
    <property type="term" value="P:translation"/>
    <property type="evidence" value="ECO:0007669"/>
    <property type="project" value="UniProtKB-UniRule"/>
</dbReference>
<dbReference type="OrthoDB" id="9801927at2"/>
<dbReference type="InterPro" id="IPR011332">
    <property type="entry name" value="Ribosomal_zn-bd"/>
</dbReference>
<keyword evidence="2 5" id="KW-0689">Ribosomal protein</keyword>
<dbReference type="HAMAP" id="MF_00340">
    <property type="entry name" value="Ribosomal_bL32"/>
    <property type="match status" value="1"/>
</dbReference>